<dbReference type="RefSeq" id="WP_218446495.1">
    <property type="nucleotide sequence ID" value="NZ_JAGSPA010000004.1"/>
</dbReference>
<comment type="caution">
    <text evidence="2">The sequence shown here is derived from an EMBL/GenBank/DDBJ whole genome shotgun (WGS) entry which is preliminary data.</text>
</comment>
<accession>A0ABS6SGW5</accession>
<proteinExistence type="predicted"/>
<dbReference type="InterPro" id="IPR019401">
    <property type="entry name" value="Znf_CHCC"/>
</dbReference>
<dbReference type="GO" id="GO:0008270">
    <property type="term" value="F:zinc ion binding"/>
    <property type="evidence" value="ECO:0007669"/>
    <property type="project" value="UniProtKB-KW"/>
</dbReference>
<gene>
    <name evidence="2" type="ORF">KCG44_12780</name>
</gene>
<dbReference type="EMBL" id="JAGSPA010000004">
    <property type="protein sequence ID" value="MBV7257660.1"/>
    <property type="molecule type" value="Genomic_DNA"/>
</dbReference>
<sequence length="64" mass="6837">MSIDPDNPETVYVNATRTSCEGEGGALGHPRIFLQMGGEGFVDCGYCDRRFILEGGPADKRGTA</sequence>
<name>A0ABS6SGW5_9SPHN</name>
<feature type="domain" description="Zinc finger CHCC-type" evidence="1">
    <location>
        <begin position="17"/>
        <end position="51"/>
    </location>
</feature>
<dbReference type="Proteomes" id="UP000722336">
    <property type="component" value="Unassembled WGS sequence"/>
</dbReference>
<dbReference type="Pfam" id="PF10276">
    <property type="entry name" value="zf-CHCC"/>
    <property type="match status" value="1"/>
</dbReference>
<keyword evidence="3" id="KW-1185">Reference proteome</keyword>
<evidence type="ECO:0000259" key="1">
    <source>
        <dbReference type="Pfam" id="PF10276"/>
    </source>
</evidence>
<reference evidence="2 3" key="1">
    <citation type="submission" date="2021-04" db="EMBL/GenBank/DDBJ databases">
        <authorList>
            <person name="Pira H."/>
            <person name="Risdian C."/>
            <person name="Wink J."/>
        </authorList>
    </citation>
    <scope>NUCLEOTIDE SEQUENCE [LARGE SCALE GENOMIC DNA]</scope>
    <source>
        <strain evidence="2 3">WHA3</strain>
    </source>
</reference>
<organism evidence="2 3">
    <name type="scientific">Pacificimonas pallii</name>
    <dbReference type="NCBI Taxonomy" id="2827236"/>
    <lineage>
        <taxon>Bacteria</taxon>
        <taxon>Pseudomonadati</taxon>
        <taxon>Pseudomonadota</taxon>
        <taxon>Alphaproteobacteria</taxon>
        <taxon>Sphingomonadales</taxon>
        <taxon>Sphingosinicellaceae</taxon>
        <taxon>Pacificimonas</taxon>
    </lineage>
</organism>
<evidence type="ECO:0000313" key="3">
    <source>
        <dbReference type="Proteomes" id="UP000722336"/>
    </source>
</evidence>
<keyword evidence="2" id="KW-0862">Zinc</keyword>
<evidence type="ECO:0000313" key="2">
    <source>
        <dbReference type="EMBL" id="MBV7257660.1"/>
    </source>
</evidence>
<keyword evidence="2" id="KW-0863">Zinc-finger</keyword>
<protein>
    <submittedName>
        <fullName evidence="2">Zinc-finger domain-containing protein</fullName>
    </submittedName>
</protein>
<keyword evidence="2" id="KW-0479">Metal-binding</keyword>